<dbReference type="SUPFAM" id="SSF89392">
    <property type="entry name" value="Prokaryotic lipoproteins and lipoprotein localization factors"/>
    <property type="match status" value="1"/>
</dbReference>
<keyword evidence="3" id="KW-0449">Lipoprotein</keyword>
<dbReference type="RefSeq" id="WP_377070411.1">
    <property type="nucleotide sequence ID" value="NZ_JBHMEC010000019.1"/>
</dbReference>
<evidence type="ECO:0000256" key="1">
    <source>
        <dbReference type="ARBA" id="ARBA00022729"/>
    </source>
</evidence>
<dbReference type="Pfam" id="PF03548">
    <property type="entry name" value="LolA"/>
    <property type="match status" value="1"/>
</dbReference>
<comment type="caution">
    <text evidence="3">The sequence shown here is derived from an EMBL/GenBank/DDBJ whole genome shotgun (WGS) entry which is preliminary data.</text>
</comment>
<dbReference type="InterPro" id="IPR004564">
    <property type="entry name" value="OM_lipoprot_carrier_LolA-like"/>
</dbReference>
<keyword evidence="1 2" id="KW-0732">Signal</keyword>
<evidence type="ECO:0000313" key="3">
    <source>
        <dbReference type="EMBL" id="MFB9150857.1"/>
    </source>
</evidence>
<organism evidence="3 4">
    <name type="scientific">Roseovarius ramblicola</name>
    <dbReference type="NCBI Taxonomy" id="2022336"/>
    <lineage>
        <taxon>Bacteria</taxon>
        <taxon>Pseudomonadati</taxon>
        <taxon>Pseudomonadota</taxon>
        <taxon>Alphaproteobacteria</taxon>
        <taxon>Rhodobacterales</taxon>
        <taxon>Roseobacteraceae</taxon>
        <taxon>Roseovarius</taxon>
    </lineage>
</organism>
<proteinExistence type="predicted"/>
<protein>
    <submittedName>
        <fullName evidence="3">Outer membrane lipoprotein carrier protein LolA</fullName>
    </submittedName>
</protein>
<name>A0ABV5I2D3_9RHOB</name>
<gene>
    <name evidence="3" type="ORF">ACFFU4_13970</name>
</gene>
<dbReference type="PANTHER" id="PTHR35869">
    <property type="entry name" value="OUTER-MEMBRANE LIPOPROTEIN CARRIER PROTEIN"/>
    <property type="match status" value="1"/>
</dbReference>
<sequence>MTRLRILMVPVLVAAMALPAAAEKLSLAEISTYLDDLRRGEGQFTQVNADGTISTGRLYLKRPGRVRFEYDAPEEALVVADGDTVGIVDPRSNEKQGYPLHRTPLKIILANTVDLTRERMVVGHASDGVTTTVRAQDPDHPEYGSIDLVFTGDPVELRQWVINDANGSSTTVILGDLRRDVRLDDEQFVIPGTRTNRIDP</sequence>
<keyword evidence="4" id="KW-1185">Reference proteome</keyword>
<dbReference type="EMBL" id="JBHMEC010000019">
    <property type="protein sequence ID" value="MFB9150857.1"/>
    <property type="molecule type" value="Genomic_DNA"/>
</dbReference>
<dbReference type="PANTHER" id="PTHR35869:SF1">
    <property type="entry name" value="OUTER-MEMBRANE LIPOPROTEIN CARRIER PROTEIN"/>
    <property type="match status" value="1"/>
</dbReference>
<feature type="chain" id="PRO_5046083540" evidence="2">
    <location>
        <begin position="23"/>
        <end position="200"/>
    </location>
</feature>
<dbReference type="Gene3D" id="2.50.20.10">
    <property type="entry name" value="Lipoprotein localisation LolA/LolB/LppX"/>
    <property type="match status" value="1"/>
</dbReference>
<dbReference type="CDD" id="cd16325">
    <property type="entry name" value="LolA"/>
    <property type="match status" value="1"/>
</dbReference>
<reference evidence="3 4" key="1">
    <citation type="submission" date="2024-09" db="EMBL/GenBank/DDBJ databases">
        <authorList>
            <person name="Sun Q."/>
            <person name="Mori K."/>
        </authorList>
    </citation>
    <scope>NUCLEOTIDE SEQUENCE [LARGE SCALE GENOMIC DNA]</scope>
    <source>
        <strain evidence="3 4">CECT 9424</strain>
    </source>
</reference>
<evidence type="ECO:0000256" key="2">
    <source>
        <dbReference type="SAM" id="SignalP"/>
    </source>
</evidence>
<accession>A0ABV5I2D3</accession>
<feature type="signal peptide" evidence="2">
    <location>
        <begin position="1"/>
        <end position="22"/>
    </location>
</feature>
<dbReference type="Proteomes" id="UP001589670">
    <property type="component" value="Unassembled WGS sequence"/>
</dbReference>
<evidence type="ECO:0000313" key="4">
    <source>
        <dbReference type="Proteomes" id="UP001589670"/>
    </source>
</evidence>
<dbReference type="InterPro" id="IPR029046">
    <property type="entry name" value="LolA/LolB/LppX"/>
</dbReference>